<accession>A0A2Z7BJL9</accession>
<dbReference type="EMBL" id="KV006925">
    <property type="protein sequence ID" value="KZV32146.1"/>
    <property type="molecule type" value="Genomic_DNA"/>
</dbReference>
<keyword evidence="3" id="KW-1185">Reference proteome</keyword>
<feature type="region of interest" description="Disordered" evidence="1">
    <location>
        <begin position="669"/>
        <end position="748"/>
    </location>
</feature>
<feature type="region of interest" description="Disordered" evidence="1">
    <location>
        <begin position="170"/>
        <end position="190"/>
    </location>
</feature>
<dbReference type="Proteomes" id="UP000250235">
    <property type="component" value="Unassembled WGS sequence"/>
</dbReference>
<gene>
    <name evidence="2" type="ORF">F511_31762</name>
</gene>
<evidence type="ECO:0000313" key="2">
    <source>
        <dbReference type="EMBL" id="KZV32146.1"/>
    </source>
</evidence>
<evidence type="ECO:0000313" key="3">
    <source>
        <dbReference type="Proteomes" id="UP000250235"/>
    </source>
</evidence>
<dbReference type="AlphaFoldDB" id="A0A2Z7BJL9"/>
<proteinExistence type="predicted"/>
<reference evidence="2 3" key="1">
    <citation type="journal article" date="2015" name="Proc. Natl. Acad. Sci. U.S.A.">
        <title>The resurrection genome of Boea hygrometrica: A blueprint for survival of dehydration.</title>
        <authorList>
            <person name="Xiao L."/>
            <person name="Yang G."/>
            <person name="Zhang L."/>
            <person name="Yang X."/>
            <person name="Zhao S."/>
            <person name="Ji Z."/>
            <person name="Zhou Q."/>
            <person name="Hu M."/>
            <person name="Wang Y."/>
            <person name="Chen M."/>
            <person name="Xu Y."/>
            <person name="Jin H."/>
            <person name="Xiao X."/>
            <person name="Hu G."/>
            <person name="Bao F."/>
            <person name="Hu Y."/>
            <person name="Wan P."/>
            <person name="Li L."/>
            <person name="Deng X."/>
            <person name="Kuang T."/>
            <person name="Xiang C."/>
            <person name="Zhu J.K."/>
            <person name="Oliver M.J."/>
            <person name="He Y."/>
        </authorList>
    </citation>
    <scope>NUCLEOTIDE SEQUENCE [LARGE SCALE GENOMIC DNA]</scope>
    <source>
        <strain evidence="3">cv. XS01</strain>
    </source>
</reference>
<feature type="compositionally biased region" description="Basic and acidic residues" evidence="1">
    <location>
        <begin position="673"/>
        <end position="682"/>
    </location>
</feature>
<sequence length="759" mass="84310">MASSYYTNTLHVSFESVLAMDNPGMVSMFKALTASGLQGFLGCPAAIYETALIDFFENALVRDGVVISTVAGKLDMVTPGTRQAKGYAIQISLLLENVPNLELGESSEFPSSKILTEKTVHRYVVLNDKAEPVVKKNRTTKSKPVSSKATLETLPVEAVPLQMIAPTTAAPTTAAPTEQPPFPKRKSQKRKIRLVLSSEDEFVDSEAAVGGTSVEQEPAVEHVFEEHQIDDVDDIIQQILTETAQVETDEEIETIDVEPTEELETVVVEQSADEAMSLEDIFLSIPVECPISSAGVEITKITLGNSIKIPGVNEGGWYKAGLPKIPETDKGKAPLQERDPVKGNPVKEQILLTLTDIECLVKLREQVIDEVEKFFNSFSLKKLENLKIDESYFAKEELVLSWAETDSTRVALNRKIYILTKYREFLIRKVLEARKLNFVPGEGSSATDLKIMEKLADFHMVVVEDLKEHAMAHGLKWEKTCCSKIFEGRPRDRGAIIARTNTNTRSSCWIRTMLCVDGVWLIEPCADHWTQDIRQIDDSQNNVLSKLHTLEQGLHDTLRHLEEAFRNLIHSARQDGRTLSDVQTLRLNEFRKGVLAHGASVTADLMDVRKELQILNAKVDTVAKGLDDVRKDVEATKEAISHQILYFRAQAQENHNILTDQLGQLVDYINRGGNDKKGEDSSRGPQPSPDDQDIPSGSSGNRGSGGSSGSQRRGQSSGQSKRRRSGGESHVRNVRYGPYPPTGVLKRRAEYWCTGKKDF</sequence>
<organism evidence="2 3">
    <name type="scientific">Dorcoceras hygrometricum</name>
    <dbReference type="NCBI Taxonomy" id="472368"/>
    <lineage>
        <taxon>Eukaryota</taxon>
        <taxon>Viridiplantae</taxon>
        <taxon>Streptophyta</taxon>
        <taxon>Embryophyta</taxon>
        <taxon>Tracheophyta</taxon>
        <taxon>Spermatophyta</taxon>
        <taxon>Magnoliopsida</taxon>
        <taxon>eudicotyledons</taxon>
        <taxon>Gunneridae</taxon>
        <taxon>Pentapetalae</taxon>
        <taxon>asterids</taxon>
        <taxon>lamiids</taxon>
        <taxon>Lamiales</taxon>
        <taxon>Gesneriaceae</taxon>
        <taxon>Didymocarpoideae</taxon>
        <taxon>Trichosporeae</taxon>
        <taxon>Loxocarpinae</taxon>
        <taxon>Dorcoceras</taxon>
    </lineage>
</organism>
<name>A0A2Z7BJL9_9LAMI</name>
<protein>
    <submittedName>
        <fullName evidence="2">Chromosome condensation complex protein</fullName>
    </submittedName>
</protein>
<evidence type="ECO:0000256" key="1">
    <source>
        <dbReference type="SAM" id="MobiDB-lite"/>
    </source>
</evidence>
<feature type="compositionally biased region" description="Low complexity" evidence="1">
    <location>
        <begin position="709"/>
        <end position="719"/>
    </location>
</feature>